<feature type="signal peptide" evidence="1">
    <location>
        <begin position="1"/>
        <end position="24"/>
    </location>
</feature>
<organism evidence="2 3">
    <name type="scientific">Panacagrimonas perspica</name>
    <dbReference type="NCBI Taxonomy" id="381431"/>
    <lineage>
        <taxon>Bacteria</taxon>
        <taxon>Pseudomonadati</taxon>
        <taxon>Pseudomonadota</taxon>
        <taxon>Gammaproteobacteria</taxon>
        <taxon>Nevskiales</taxon>
        <taxon>Nevskiaceae</taxon>
        <taxon>Panacagrimonas</taxon>
    </lineage>
</organism>
<evidence type="ECO:0000313" key="2">
    <source>
        <dbReference type="EMBL" id="TDU32886.1"/>
    </source>
</evidence>
<gene>
    <name evidence="2" type="ORF">DFR24_2296</name>
</gene>
<reference evidence="2 3" key="1">
    <citation type="submission" date="2019-03" db="EMBL/GenBank/DDBJ databases">
        <title>Genomic Encyclopedia of Type Strains, Phase IV (KMG-IV): sequencing the most valuable type-strain genomes for metagenomic binning, comparative biology and taxonomic classification.</title>
        <authorList>
            <person name="Goeker M."/>
        </authorList>
    </citation>
    <scope>NUCLEOTIDE SEQUENCE [LARGE SCALE GENOMIC DNA]</scope>
    <source>
        <strain evidence="2 3">DSM 26377</strain>
    </source>
</reference>
<proteinExistence type="predicted"/>
<dbReference type="Proteomes" id="UP000295341">
    <property type="component" value="Unassembled WGS sequence"/>
</dbReference>
<dbReference type="EMBL" id="SOBT01000008">
    <property type="protein sequence ID" value="TDU32886.1"/>
    <property type="molecule type" value="Genomic_DNA"/>
</dbReference>
<comment type="caution">
    <text evidence="2">The sequence shown here is derived from an EMBL/GenBank/DDBJ whole genome shotgun (WGS) entry which is preliminary data.</text>
</comment>
<dbReference type="RefSeq" id="WP_133881362.1">
    <property type="nucleotide sequence ID" value="NZ_MWIN01000036.1"/>
</dbReference>
<evidence type="ECO:0000313" key="3">
    <source>
        <dbReference type="Proteomes" id="UP000295341"/>
    </source>
</evidence>
<dbReference type="AlphaFoldDB" id="A0A4V3F797"/>
<accession>A0A4V3F797</accession>
<keyword evidence="3" id="KW-1185">Reference proteome</keyword>
<protein>
    <recommendedName>
        <fullName evidence="4">Outer membrane beta-barrel porin/alpha-amylase</fullName>
    </recommendedName>
</protein>
<dbReference type="OrthoDB" id="7059816at2"/>
<feature type="chain" id="PRO_5030104822" description="Outer membrane beta-barrel porin/alpha-amylase" evidence="1">
    <location>
        <begin position="25"/>
        <end position="271"/>
    </location>
</feature>
<name>A0A4V3F797_9GAMM</name>
<keyword evidence="1" id="KW-0732">Signal</keyword>
<evidence type="ECO:0000256" key="1">
    <source>
        <dbReference type="SAM" id="SignalP"/>
    </source>
</evidence>
<evidence type="ECO:0008006" key="4">
    <source>
        <dbReference type="Google" id="ProtNLM"/>
    </source>
</evidence>
<sequence length="271" mass="27619">MKLKAVAATFALNAISLAVVTANAQGSAISVPQSAPNSYAGASFGSPLAFGADWGAVGIGVYGQTLPNKFNGAKLDTDEDFDGSAAIVFGLGDADKYVGLETAIVTTSLTGSEKLTGNDSDEFGESGGLSFKLHTNVPGGAALAIGVIGTGRWGEAEEQNESSVFANATKVFSIDTGSSKHALVANIGIGDGSFTSSLRDDGVNVFGSLAFYVTRQLSLIADHNGRFTNLAVSAAPIRGIPLVVTLGAVNVGERFDSDMQFGGTLGYTLSF</sequence>